<keyword evidence="4 9" id="KW-0067">ATP-binding</keyword>
<evidence type="ECO:0000256" key="5">
    <source>
        <dbReference type="ARBA" id="ARBA00023235"/>
    </source>
</evidence>
<evidence type="ECO:0000256" key="1">
    <source>
        <dbReference type="ARBA" id="ARBA00022741"/>
    </source>
</evidence>
<dbReference type="Gene3D" id="3.40.50.300">
    <property type="entry name" value="P-loop containing nucleotide triphosphate hydrolases"/>
    <property type="match status" value="4"/>
</dbReference>
<evidence type="ECO:0000256" key="7">
    <source>
        <dbReference type="ARBA" id="ARBA00034808"/>
    </source>
</evidence>
<evidence type="ECO:0000256" key="2">
    <source>
        <dbReference type="ARBA" id="ARBA00022801"/>
    </source>
</evidence>
<dbReference type="PANTHER" id="PTHR11070:SF2">
    <property type="entry name" value="ATP-DEPENDENT DNA HELICASE SRS2"/>
    <property type="match status" value="1"/>
</dbReference>
<evidence type="ECO:0000259" key="11">
    <source>
        <dbReference type="PROSITE" id="PS51217"/>
    </source>
</evidence>
<feature type="domain" description="UvrD-like helicase C-terminal" evidence="11">
    <location>
        <begin position="477"/>
        <end position="742"/>
    </location>
</feature>
<dbReference type="Pfam" id="PF00580">
    <property type="entry name" value="UvrD-helicase"/>
    <property type="match status" value="1"/>
</dbReference>
<protein>
    <recommendedName>
        <fullName evidence="7">DNA 3'-5' helicase</fullName>
        <ecNumber evidence="7">5.6.2.4</ecNumber>
    </recommendedName>
</protein>
<evidence type="ECO:0000313" key="13">
    <source>
        <dbReference type="Proteomes" id="UP001498935"/>
    </source>
</evidence>
<evidence type="ECO:0000256" key="6">
    <source>
        <dbReference type="ARBA" id="ARBA00034617"/>
    </source>
</evidence>
<sequence>MSISVITASAGSGKTYRLTEVLSEKLAGSEYGSGIKASEVIATTFTVRAAADLVDKTQRRLLDDGNTVAAEEIGTALIGTVNSVAGRIVTDYAIDAGYSPQLRVLDETEQAEVFNAALDDVIAEAQVTHRDLLMRTGHNGSPGEPTGFGQGPEVLSDLVKDVVVAARTNRIDAAELQRSATASRELFLESLPTPCADHRQAWRDLLTRDTDELRAALRHAQAEALDADGEPRITVSPRSAANVEGSIITLDRFLRELDSSAEEVEPFPTIAWSTWAKAADMKFPTAAGGKPLGTIPKQLLMSSSAKMVEEELLANEAFHSDVSALIDLVISTAITALEAYEEYKDRLGVMDFVDQEVRALELLETNERVRRSISSRYRLLAVDEFQDSSPIQLAIFMELAELVDEVIWVGDRKQSIYGFRGADPELMNRVFDALTDGTTDLGQATRENLSQSWRSSEPPLELSNTIFRSVFRHDEVDDIVLTVPPARDHLRSYGGRELWVPDTDKGKDTAADSRMVKTIAQGVVDFLGRAPQLPDRSVEAGDVAILVRTNSQVDRVVGELKARGIPAVGSTTNLLETREGQFVAAGLSALVDENDGVALVELVTLMTDHGSHDSWFDEAVHISDPDERRAHVRTWWDDPSLAALAALRPRAAQCTPVDLLHEVIDALDLPQRIKAWSSPESRLGTLDALSQIAAEFDDAAQQTRSPSTPAGLLRHLAEAAAQYEQSTVQGAVLVTTMHQSKGLQWPVVISGIPIAKTFDHRVVNVATDGEFDAHHPVANRTLRFLPRVLKGFGPLREALGRCDVVREGAEADDRETARLLYVALTRAESHSIMAFGYPDGANNILNASMGTDLLSWDAPQGPGDPSDSTADVGELRIADLRVRDEDLESPRWTSLPTRICAYSLPDEVGESDRGEERRSFYARSDIPRRRPDDSTVERVPAHFTASGVDSTGMDAQLTEIADLGSPLVERGGQNWDRVGDAVHAYLGLPLGSLDPVRSQIAAERITSRWGAEGAISAETLMELGRRWIGWLESEFPGAEVLTEQPIAWRNGAGQVMEGWIDTRVILASGGHVLIDHKSYPGVDPFGHIRDNYLGQLKVYGEALAATTGAAHARTLVHLPLLGSVVEVSGLSTVTSGR</sequence>
<keyword evidence="2 9" id="KW-0378">Hydrolase</keyword>
<gene>
    <name evidence="12" type="ORF">KACC15558_34930</name>
</gene>
<dbReference type="PROSITE" id="PS51217">
    <property type="entry name" value="UVRD_HELICASE_CTER"/>
    <property type="match status" value="1"/>
</dbReference>
<keyword evidence="13" id="KW-1185">Reference proteome</keyword>
<feature type="binding site" evidence="9">
    <location>
        <begin position="8"/>
        <end position="15"/>
    </location>
    <ligand>
        <name>ATP</name>
        <dbReference type="ChEBI" id="CHEBI:30616"/>
    </ligand>
</feature>
<dbReference type="PROSITE" id="PS51198">
    <property type="entry name" value="UVRD_HELICASE_ATP_BIND"/>
    <property type="match status" value="1"/>
</dbReference>
<feature type="domain" description="UvrD-like helicase ATP-binding" evidence="10">
    <location>
        <begin position="1"/>
        <end position="456"/>
    </location>
</feature>
<evidence type="ECO:0000256" key="4">
    <source>
        <dbReference type="ARBA" id="ARBA00022840"/>
    </source>
</evidence>
<dbReference type="InterPro" id="IPR000212">
    <property type="entry name" value="DNA_helicase_UvrD/REP"/>
</dbReference>
<accession>A0ABP9U9U4</accession>
<evidence type="ECO:0000313" key="12">
    <source>
        <dbReference type="EMBL" id="GAA5342451.1"/>
    </source>
</evidence>
<dbReference type="InterPro" id="IPR014017">
    <property type="entry name" value="DNA_helicase_UvrD-like_C"/>
</dbReference>
<dbReference type="InterPro" id="IPR027417">
    <property type="entry name" value="P-loop_NTPase"/>
</dbReference>
<dbReference type="PANTHER" id="PTHR11070">
    <property type="entry name" value="UVRD / RECB / PCRA DNA HELICASE FAMILY MEMBER"/>
    <property type="match status" value="1"/>
</dbReference>
<dbReference type="Pfam" id="PF13361">
    <property type="entry name" value="UvrD_C"/>
    <property type="match status" value="1"/>
</dbReference>
<proteinExistence type="predicted"/>
<comment type="caution">
    <text evidence="12">The sequence shown here is derived from an EMBL/GenBank/DDBJ whole genome shotgun (WGS) entry which is preliminary data.</text>
</comment>
<reference evidence="12 13" key="1">
    <citation type="submission" date="2024-02" db="EMBL/GenBank/DDBJ databases">
        <title>Characterization of antibiotic resistant novel bacterial strains and their environmental applications.</title>
        <authorList>
            <person name="Manzoor S."/>
            <person name="Abbas S."/>
            <person name="Arshad M."/>
            <person name="Li W.J."/>
            <person name="Ahmed I."/>
        </authorList>
    </citation>
    <scope>NUCLEOTIDE SEQUENCE [LARGE SCALE GENOMIC DNA]</scope>
    <source>
        <strain evidence="12 13">KACC 15558</strain>
    </source>
</reference>
<dbReference type="Proteomes" id="UP001498935">
    <property type="component" value="Unassembled WGS sequence"/>
</dbReference>
<keyword evidence="5" id="KW-0413">Isomerase</keyword>
<evidence type="ECO:0000256" key="8">
    <source>
        <dbReference type="ARBA" id="ARBA00048988"/>
    </source>
</evidence>
<dbReference type="SUPFAM" id="SSF52540">
    <property type="entry name" value="P-loop containing nucleoside triphosphate hydrolases"/>
    <property type="match status" value="1"/>
</dbReference>
<evidence type="ECO:0000256" key="9">
    <source>
        <dbReference type="PROSITE-ProRule" id="PRU00560"/>
    </source>
</evidence>
<comment type="catalytic activity">
    <reaction evidence="8">
        <text>ATP + H2O = ADP + phosphate + H(+)</text>
        <dbReference type="Rhea" id="RHEA:13065"/>
        <dbReference type="ChEBI" id="CHEBI:15377"/>
        <dbReference type="ChEBI" id="CHEBI:15378"/>
        <dbReference type="ChEBI" id="CHEBI:30616"/>
        <dbReference type="ChEBI" id="CHEBI:43474"/>
        <dbReference type="ChEBI" id="CHEBI:456216"/>
        <dbReference type="EC" id="5.6.2.4"/>
    </reaction>
</comment>
<name>A0ABP9U9U4_9MICO</name>
<evidence type="ECO:0000259" key="10">
    <source>
        <dbReference type="PROSITE" id="PS51198"/>
    </source>
</evidence>
<dbReference type="EMBL" id="BAABNP010000029">
    <property type="protein sequence ID" value="GAA5342451.1"/>
    <property type="molecule type" value="Genomic_DNA"/>
</dbReference>
<dbReference type="InterPro" id="IPR014016">
    <property type="entry name" value="UvrD-like_ATP-bd"/>
</dbReference>
<dbReference type="RefSeq" id="WP_342039151.1">
    <property type="nucleotide sequence ID" value="NZ_BAABBK010000023.1"/>
</dbReference>
<dbReference type="EC" id="5.6.2.4" evidence="7"/>
<organism evidence="12 13">
    <name type="scientific">Brevibacterium ammoniilyticum</name>
    <dbReference type="NCBI Taxonomy" id="1046555"/>
    <lineage>
        <taxon>Bacteria</taxon>
        <taxon>Bacillati</taxon>
        <taxon>Actinomycetota</taxon>
        <taxon>Actinomycetes</taxon>
        <taxon>Micrococcales</taxon>
        <taxon>Brevibacteriaceae</taxon>
        <taxon>Brevibacterium</taxon>
    </lineage>
</organism>
<evidence type="ECO:0000256" key="3">
    <source>
        <dbReference type="ARBA" id="ARBA00022806"/>
    </source>
</evidence>
<keyword evidence="1 9" id="KW-0547">Nucleotide-binding</keyword>
<comment type="catalytic activity">
    <reaction evidence="6">
        <text>Couples ATP hydrolysis with the unwinding of duplex DNA by translocating in the 3'-5' direction.</text>
        <dbReference type="EC" id="5.6.2.4"/>
    </reaction>
</comment>
<keyword evidence="3 9" id="KW-0347">Helicase</keyword>